<reference evidence="2 3" key="1">
    <citation type="submission" date="2017-03" db="EMBL/GenBank/DDBJ databases">
        <title>Draft Genome sequence of Marispirochaeta sp. strain JC444.</title>
        <authorList>
            <person name="Shivani Y."/>
            <person name="Subhash Y."/>
            <person name="Sasikala C."/>
            <person name="Ramana C."/>
        </authorList>
    </citation>
    <scope>NUCLEOTIDE SEQUENCE [LARGE SCALE GENOMIC DNA]</scope>
    <source>
        <strain evidence="2 3">JC444</strain>
    </source>
</reference>
<sequence length="162" mass="17956">MRLRCARAVDRRFFNREGISMKSGKLLFILITLAAVILTAGCVEPGMEIASSSFPPAELPPVGSSLTPYTVEGDSFTLAWNPSESEDLLGYNVYYRPHETETWLFLIDSDEAQLEVTSAMLPGGDYEFAVSSYTATEESDLHTSLDDTANPDTGWYLVWNQV</sequence>
<feature type="domain" description="Fibronectin type-III" evidence="1">
    <location>
        <begin position="60"/>
        <end position="152"/>
    </location>
</feature>
<dbReference type="InterPro" id="IPR003961">
    <property type="entry name" value="FN3_dom"/>
</dbReference>
<dbReference type="AlphaFoldDB" id="A0A1Y1RUG5"/>
<evidence type="ECO:0000313" key="3">
    <source>
        <dbReference type="Proteomes" id="UP000192343"/>
    </source>
</evidence>
<proteinExistence type="predicted"/>
<gene>
    <name evidence="2" type="ORF">B4O97_16055</name>
</gene>
<dbReference type="Pfam" id="PF00041">
    <property type="entry name" value="fn3"/>
    <property type="match status" value="1"/>
</dbReference>
<dbReference type="EMBL" id="MWQY01000021">
    <property type="protein sequence ID" value="ORC32672.1"/>
    <property type="molecule type" value="Genomic_DNA"/>
</dbReference>
<dbReference type="PROSITE" id="PS50853">
    <property type="entry name" value="FN3"/>
    <property type="match status" value="1"/>
</dbReference>
<dbReference type="Proteomes" id="UP000192343">
    <property type="component" value="Unassembled WGS sequence"/>
</dbReference>
<dbReference type="CDD" id="cd00063">
    <property type="entry name" value="FN3"/>
    <property type="match status" value="1"/>
</dbReference>
<keyword evidence="3" id="KW-1185">Reference proteome</keyword>
<accession>A0A1Y1RUG5</accession>
<dbReference type="SUPFAM" id="SSF49265">
    <property type="entry name" value="Fibronectin type III"/>
    <property type="match status" value="1"/>
</dbReference>
<evidence type="ECO:0000313" key="2">
    <source>
        <dbReference type="EMBL" id="ORC32672.1"/>
    </source>
</evidence>
<name>A0A1Y1RUG5_9SPIO</name>
<dbReference type="InterPro" id="IPR013783">
    <property type="entry name" value="Ig-like_fold"/>
</dbReference>
<comment type="caution">
    <text evidence="2">The sequence shown here is derived from an EMBL/GenBank/DDBJ whole genome shotgun (WGS) entry which is preliminary data.</text>
</comment>
<dbReference type="SMART" id="SM00060">
    <property type="entry name" value="FN3"/>
    <property type="match status" value="1"/>
</dbReference>
<dbReference type="Gene3D" id="2.60.40.10">
    <property type="entry name" value="Immunoglobulins"/>
    <property type="match status" value="1"/>
</dbReference>
<evidence type="ECO:0000259" key="1">
    <source>
        <dbReference type="PROSITE" id="PS50853"/>
    </source>
</evidence>
<dbReference type="InterPro" id="IPR036116">
    <property type="entry name" value="FN3_sf"/>
</dbReference>
<organism evidence="2 3">
    <name type="scientific">Marispirochaeta aestuarii</name>
    <dbReference type="NCBI Taxonomy" id="1963862"/>
    <lineage>
        <taxon>Bacteria</taxon>
        <taxon>Pseudomonadati</taxon>
        <taxon>Spirochaetota</taxon>
        <taxon>Spirochaetia</taxon>
        <taxon>Spirochaetales</taxon>
        <taxon>Spirochaetaceae</taxon>
        <taxon>Marispirochaeta</taxon>
    </lineage>
</organism>
<protein>
    <recommendedName>
        <fullName evidence="1">Fibronectin type-III domain-containing protein</fullName>
    </recommendedName>
</protein>